<dbReference type="EMBL" id="KE356561">
    <property type="protein sequence ID" value="ERG94771.1"/>
    <property type="molecule type" value="Genomic_DNA"/>
</dbReference>
<evidence type="ECO:0000313" key="2">
    <source>
        <dbReference type="Proteomes" id="UP000030710"/>
    </source>
</evidence>
<organism evidence="1 2">
    <name type="scientific">Haloquadratum walsbyi J07HQW2</name>
    <dbReference type="NCBI Taxonomy" id="1238425"/>
    <lineage>
        <taxon>Archaea</taxon>
        <taxon>Methanobacteriati</taxon>
        <taxon>Methanobacteriota</taxon>
        <taxon>Stenosarchaea group</taxon>
        <taxon>Halobacteria</taxon>
        <taxon>Halobacteriales</taxon>
        <taxon>Haloferacaceae</taxon>
        <taxon>Haloquadratum</taxon>
    </lineage>
</organism>
<name>U1PR08_9EURY</name>
<evidence type="ECO:0000313" key="1">
    <source>
        <dbReference type="EMBL" id="ERG94771.1"/>
    </source>
</evidence>
<proteinExistence type="predicted"/>
<dbReference type="AlphaFoldDB" id="U1PR08"/>
<sequence length="60" mass="6912">MYARLSVSVDLCGLINIIENHTTFSYSLPARRDDIIYWASPHSEYSRYSVIGHNPVLQQL</sequence>
<protein>
    <submittedName>
        <fullName evidence="1">Uncharacterized protein</fullName>
    </submittedName>
</protein>
<reference evidence="1 2" key="1">
    <citation type="journal article" date="2013" name="PLoS ONE">
        <title>Assembly-driven community genomics of a hypersaline microbial ecosystem.</title>
        <authorList>
            <person name="Podell S."/>
            <person name="Ugalde J.A."/>
            <person name="Narasingarao P."/>
            <person name="Banfield J.F."/>
            <person name="Heidelberg K.B."/>
            <person name="Allen E.E."/>
        </authorList>
    </citation>
    <scope>NUCLEOTIDE SEQUENCE [LARGE SCALE GENOMIC DNA]</scope>
    <source>
        <strain evidence="2">J07HQW2</strain>
    </source>
</reference>
<gene>
    <name evidence="1" type="ORF">J07HQW2_01213</name>
</gene>
<dbReference type="Proteomes" id="UP000030710">
    <property type="component" value="Unassembled WGS sequence"/>
</dbReference>
<accession>U1PR08</accession>
<dbReference type="HOGENOM" id="CLU_2930175_0_0_2"/>